<organism evidence="1 2">
    <name type="scientific">Caldisalinibacter kiritimatiensis</name>
    <dbReference type="NCBI Taxonomy" id="1304284"/>
    <lineage>
        <taxon>Bacteria</taxon>
        <taxon>Bacillati</taxon>
        <taxon>Bacillota</taxon>
        <taxon>Tissierellia</taxon>
        <taxon>Tissierellales</taxon>
        <taxon>Thermohalobacteraceae</taxon>
        <taxon>Caldisalinibacter</taxon>
    </lineage>
</organism>
<dbReference type="Proteomes" id="UP000013378">
    <property type="component" value="Unassembled WGS sequence"/>
</dbReference>
<dbReference type="AlphaFoldDB" id="R1CTP7"/>
<sequence length="57" mass="6601">MSNEKNSFYTRLSQSNVMSDGMLKEISYGDYALMMVAKDRPLESKAIYMNENNNELK</sequence>
<name>R1CTP7_9FIRM</name>
<evidence type="ECO:0000313" key="1">
    <source>
        <dbReference type="EMBL" id="EOD00059.1"/>
    </source>
</evidence>
<gene>
    <name evidence="1" type="ORF">L21TH_1899</name>
</gene>
<dbReference type="OrthoDB" id="9949921at2"/>
<dbReference type="EMBL" id="ARZA01000209">
    <property type="protein sequence ID" value="EOD00059.1"/>
    <property type="molecule type" value="Genomic_DNA"/>
</dbReference>
<keyword evidence="2" id="KW-1185">Reference proteome</keyword>
<protein>
    <submittedName>
        <fullName evidence="1">Uncharacterized protein</fullName>
    </submittedName>
</protein>
<reference evidence="1 2" key="1">
    <citation type="journal article" date="2015" name="Geomicrobiol. J.">
        <title>Caldisalinibacter kiritimatiensis gen. nov., sp. nov., a moderately thermohalophilic thiosulfate-reducing bacterium from a hypersaline microbial mat.</title>
        <authorList>
            <person name="Ben Hania W."/>
            <person name="Joseph M."/>
            <person name="Fiebig A."/>
            <person name="Bunk B."/>
            <person name="Klenk H.-P."/>
            <person name="Fardeau M.-L."/>
            <person name="Spring S."/>
        </authorList>
    </citation>
    <scope>NUCLEOTIDE SEQUENCE [LARGE SCALE GENOMIC DNA]</scope>
    <source>
        <strain evidence="1 2">L21-TH-D2</strain>
    </source>
</reference>
<proteinExistence type="predicted"/>
<accession>R1CTP7</accession>
<evidence type="ECO:0000313" key="2">
    <source>
        <dbReference type="Proteomes" id="UP000013378"/>
    </source>
</evidence>
<dbReference type="RefSeq" id="WP_006314824.1">
    <property type="nucleotide sequence ID" value="NZ_ARZA01000209.1"/>
</dbReference>
<comment type="caution">
    <text evidence="1">The sequence shown here is derived from an EMBL/GenBank/DDBJ whole genome shotgun (WGS) entry which is preliminary data.</text>
</comment>